<dbReference type="EMBL" id="BLJE01000004">
    <property type="protein sequence ID" value="GFE66375.1"/>
    <property type="molecule type" value="Genomic_DNA"/>
</dbReference>
<dbReference type="SMART" id="SM00028">
    <property type="entry name" value="TPR"/>
    <property type="match status" value="7"/>
</dbReference>
<keyword evidence="1" id="KW-0802">TPR repeat</keyword>
<proteinExistence type="predicted"/>
<dbReference type="InterPro" id="IPR019734">
    <property type="entry name" value="TPR_rpt"/>
</dbReference>
<evidence type="ECO:0000313" key="3">
    <source>
        <dbReference type="EMBL" id="GFE66375.1"/>
    </source>
</evidence>
<feature type="repeat" description="TPR" evidence="1">
    <location>
        <begin position="503"/>
        <end position="536"/>
    </location>
</feature>
<dbReference type="PANTHER" id="PTHR12558:SF13">
    <property type="entry name" value="CELL DIVISION CYCLE PROTEIN 27 HOMOLOG"/>
    <property type="match status" value="1"/>
</dbReference>
<dbReference type="Pfam" id="PF13181">
    <property type="entry name" value="TPR_8"/>
    <property type="match status" value="1"/>
</dbReference>
<keyword evidence="2" id="KW-0732">Signal</keyword>
<feature type="signal peptide" evidence="2">
    <location>
        <begin position="1"/>
        <end position="27"/>
    </location>
</feature>
<feature type="repeat" description="TPR" evidence="1">
    <location>
        <begin position="400"/>
        <end position="433"/>
    </location>
</feature>
<dbReference type="Gene3D" id="1.25.40.10">
    <property type="entry name" value="Tetratricopeptide repeat domain"/>
    <property type="match status" value="4"/>
</dbReference>
<accession>A0A6N6JK03</accession>
<evidence type="ECO:0008006" key="5">
    <source>
        <dbReference type="Google" id="ProtNLM"/>
    </source>
</evidence>
<organism evidence="3 4">
    <name type="scientific">Litoreibacter roseus</name>
    <dbReference type="NCBI Taxonomy" id="2601869"/>
    <lineage>
        <taxon>Bacteria</taxon>
        <taxon>Pseudomonadati</taxon>
        <taxon>Pseudomonadota</taxon>
        <taxon>Alphaproteobacteria</taxon>
        <taxon>Rhodobacterales</taxon>
        <taxon>Roseobacteraceae</taxon>
        <taxon>Litoreibacter</taxon>
    </lineage>
</organism>
<evidence type="ECO:0000256" key="2">
    <source>
        <dbReference type="SAM" id="SignalP"/>
    </source>
</evidence>
<feature type="chain" id="PRO_5026691511" description="Tetratricopeptide repeat protein" evidence="2">
    <location>
        <begin position="28"/>
        <end position="569"/>
    </location>
</feature>
<evidence type="ECO:0000256" key="1">
    <source>
        <dbReference type="PROSITE-ProRule" id="PRU00339"/>
    </source>
</evidence>
<dbReference type="SUPFAM" id="SSF48452">
    <property type="entry name" value="TPR-like"/>
    <property type="match status" value="3"/>
</dbReference>
<protein>
    <recommendedName>
        <fullName evidence="5">Tetratricopeptide repeat protein</fullName>
    </recommendedName>
</protein>
<comment type="caution">
    <text evidence="3">The sequence shown here is derived from an EMBL/GenBank/DDBJ whole genome shotgun (WGS) entry which is preliminary data.</text>
</comment>
<gene>
    <name evidence="3" type="ORF">KIN_34490</name>
</gene>
<name>A0A6N6JK03_9RHOB</name>
<feature type="repeat" description="TPR" evidence="1">
    <location>
        <begin position="469"/>
        <end position="502"/>
    </location>
</feature>
<reference evidence="3 4" key="1">
    <citation type="submission" date="2019-12" db="EMBL/GenBank/DDBJ databases">
        <title>Litoreibacter badius sp. nov., a novel bacteriochlorophyll a-containing bacterium in the genus Litoreibacter.</title>
        <authorList>
            <person name="Kanamuro M."/>
            <person name="Takabe Y."/>
            <person name="Mori K."/>
            <person name="Takaichi S."/>
            <person name="Hanada S."/>
        </authorList>
    </citation>
    <scope>NUCLEOTIDE SEQUENCE [LARGE SCALE GENOMIC DNA]</scope>
    <source>
        <strain evidence="3 4">K6</strain>
    </source>
</reference>
<dbReference type="RefSeq" id="WP_243144963.1">
    <property type="nucleotide sequence ID" value="NZ_BLJE01000004.1"/>
</dbReference>
<sequence>MTASSKFRDLVFTAALAGLLAPGMAPAQGVSGPYLAARQATIASDYDDAAKYYRKAIDRDQGNLTLLENALISMIALGDIEGAVEVARRHLKAGGENQIVAITLNTLAIRDGKFDAEMVPSSDPQGLTPLVDGLINAWIEIGRGQMSQALAAFDAVAETPDFASFARYQQSLALAMVGDFEAADDILSGAKYGPLTLSTRGMEAHAQVLVQLDRSDDALALVNAATEQSFSAELNDLRDRLNAGEEIEYDFVTTPQHGAAEVYYNMAAILNGRAAPEHIMIYSRMAELLREDHVPALLTIAETLDDIGQYDLATKAFARVPNTHPAYFIAEMGRADSLYSAERKDASIEVLTALSKAYPDTAVVHSALADLLSREERDEAALAAYTRSLELHEANDRDAWPVHYARGIVHERMGNLAEMEADFRTALEMSPDQPDVLNYLGYSLVEQRIKLPEALEMIKTAVERRPDSGYITDSLAWVYFRLGRYEDAVEPMERAVELLPVDPIVNDHLGDVYWKVNRFREAEFQWKRALSFEPEEADAERIRRKIEVGLDKVLAEEEAEAGETQTAND</sequence>
<evidence type="ECO:0000313" key="4">
    <source>
        <dbReference type="Proteomes" id="UP000436822"/>
    </source>
</evidence>
<keyword evidence="4" id="KW-1185">Reference proteome</keyword>
<dbReference type="Pfam" id="PF13432">
    <property type="entry name" value="TPR_16"/>
    <property type="match status" value="2"/>
</dbReference>
<dbReference type="Proteomes" id="UP000436822">
    <property type="component" value="Unassembled WGS sequence"/>
</dbReference>
<dbReference type="InterPro" id="IPR011990">
    <property type="entry name" value="TPR-like_helical_dom_sf"/>
</dbReference>
<dbReference type="PANTHER" id="PTHR12558">
    <property type="entry name" value="CELL DIVISION CYCLE 16,23,27"/>
    <property type="match status" value="1"/>
</dbReference>
<dbReference type="PROSITE" id="PS50005">
    <property type="entry name" value="TPR"/>
    <property type="match status" value="3"/>
</dbReference>
<dbReference type="AlphaFoldDB" id="A0A6N6JK03"/>